<dbReference type="Gene3D" id="3.40.50.12780">
    <property type="entry name" value="N-terminal domain of ligase-like"/>
    <property type="match status" value="1"/>
</dbReference>
<evidence type="ECO:0000259" key="9">
    <source>
        <dbReference type="Pfam" id="PF13193"/>
    </source>
</evidence>
<keyword evidence="11" id="KW-1185">Reference proteome</keyword>
<feature type="domain" description="AMP-dependent synthetase/ligase" evidence="8">
    <location>
        <begin position="17"/>
        <end position="389"/>
    </location>
</feature>
<evidence type="ECO:0000256" key="1">
    <source>
        <dbReference type="ARBA" id="ARBA00006432"/>
    </source>
</evidence>
<dbReference type="SUPFAM" id="SSF56801">
    <property type="entry name" value="Acetyl-CoA synthetase-like"/>
    <property type="match status" value="1"/>
</dbReference>
<dbReference type="InterPro" id="IPR045851">
    <property type="entry name" value="AMP-bd_C_sf"/>
</dbReference>
<evidence type="ECO:0000256" key="6">
    <source>
        <dbReference type="ARBA" id="ARBA00066616"/>
    </source>
</evidence>
<dbReference type="Pfam" id="PF13193">
    <property type="entry name" value="AMP-binding_C"/>
    <property type="match status" value="1"/>
</dbReference>
<dbReference type="EMBL" id="CP016545">
    <property type="protein sequence ID" value="ANU08158.1"/>
    <property type="molecule type" value="Genomic_DNA"/>
</dbReference>
<evidence type="ECO:0000256" key="5">
    <source>
        <dbReference type="ARBA" id="ARBA00051915"/>
    </source>
</evidence>
<name>A0A1C7D9N4_9SPHN</name>
<keyword evidence="4" id="KW-0443">Lipid metabolism</keyword>
<dbReference type="PATRIC" id="fig|645517.4.peg.1850"/>
<dbReference type="KEGG" id="anh:A6F65_01863"/>
<gene>
    <name evidence="10" type="ORF">A6F65_01863</name>
</gene>
<dbReference type="Pfam" id="PF00501">
    <property type="entry name" value="AMP-binding"/>
    <property type="match status" value="1"/>
</dbReference>
<dbReference type="PANTHER" id="PTHR43859:SF4">
    <property type="entry name" value="BUTANOATE--COA LIGASE AAE1-RELATED"/>
    <property type="match status" value="1"/>
</dbReference>
<dbReference type="RefSeq" id="WP_067788034.1">
    <property type="nucleotide sequence ID" value="NZ_CP016545.1"/>
</dbReference>
<dbReference type="Gene3D" id="3.30.300.30">
    <property type="match status" value="1"/>
</dbReference>
<feature type="domain" description="AMP-binding enzyme C-terminal" evidence="9">
    <location>
        <begin position="437"/>
        <end position="512"/>
    </location>
</feature>
<dbReference type="PANTHER" id="PTHR43859">
    <property type="entry name" value="ACYL-ACTIVATING ENZYME"/>
    <property type="match status" value="1"/>
</dbReference>
<dbReference type="InterPro" id="IPR020845">
    <property type="entry name" value="AMP-binding_CS"/>
</dbReference>
<evidence type="ECO:0000256" key="3">
    <source>
        <dbReference type="ARBA" id="ARBA00022832"/>
    </source>
</evidence>
<evidence type="ECO:0000313" key="10">
    <source>
        <dbReference type="EMBL" id="ANU08158.1"/>
    </source>
</evidence>
<comment type="catalytic activity">
    <reaction evidence="5">
        <text>3-(methylsulfanyl)propanoate + ATP + CoA = 3-(methylsulfanyl)propanoyl-CoA + AMP + diphosphate</text>
        <dbReference type="Rhea" id="RHEA:43052"/>
        <dbReference type="ChEBI" id="CHEBI:30616"/>
        <dbReference type="ChEBI" id="CHEBI:33019"/>
        <dbReference type="ChEBI" id="CHEBI:49016"/>
        <dbReference type="ChEBI" id="CHEBI:57287"/>
        <dbReference type="ChEBI" id="CHEBI:82815"/>
        <dbReference type="ChEBI" id="CHEBI:456215"/>
        <dbReference type="EC" id="6.2.1.44"/>
    </reaction>
    <physiologicalReaction direction="left-to-right" evidence="5">
        <dbReference type="Rhea" id="RHEA:43053"/>
    </physiologicalReaction>
</comment>
<dbReference type="FunFam" id="3.30.300.30:FF:000008">
    <property type="entry name" value="2,3-dihydroxybenzoate-AMP ligase"/>
    <property type="match status" value="1"/>
</dbReference>
<keyword evidence="2 10" id="KW-0436">Ligase</keyword>
<dbReference type="Proteomes" id="UP000092698">
    <property type="component" value="Chromosome"/>
</dbReference>
<dbReference type="STRING" id="645517.A6F65_01863"/>
<dbReference type="InterPro" id="IPR025110">
    <property type="entry name" value="AMP-bd_C"/>
</dbReference>
<dbReference type="CDD" id="cd12119">
    <property type="entry name" value="ttLC_FACS_AlkK_like"/>
    <property type="match status" value="1"/>
</dbReference>
<evidence type="ECO:0000256" key="4">
    <source>
        <dbReference type="ARBA" id="ARBA00023098"/>
    </source>
</evidence>
<evidence type="ECO:0000256" key="2">
    <source>
        <dbReference type="ARBA" id="ARBA00022598"/>
    </source>
</evidence>
<sequence>MLGAMQEWDLVMSHAIDHAAREHGDREIVTLWSDRSETRTDWRGIHHDAKRLAEALRAMGIQKGERVATLAMNHAHHLSSFYGITGMGGVVHTLNPRLFADQLAYIVNHAESRVLFYDVAFKPLVDAMKEHWKTVDHYVCFDNGEYTDLLDQHDGTSEWTKLDERDPLLLCYTSGTTGDPKGVLYNHRGNMLHSMASLQTSSFGFEPRSVMLPVVPMFHANGWGIPWAAPMGGAKLAFSTIYEPDVLLDFMHREKVTQSAGVPTVWLGLFQYMEATGKSLPDTLDMAVIGGAAAPRAMVEKLMEMGCEVGHAWGMTETSPIGTVGMVPAEWEDMSFDERAARKTMQGKPLFGTEIRLVDLDDHSTELPRDGETSGALQIRGAWVVKRYFKQDEDCVNEDNWFDTGDVGVIHPHGTLELTDRTKDLIKSGGEWISSVELENAAVGHPAVAEAAAFAIPDLKWDERPMLALVLKDGKSCDQAEMQEFLKDKVAKWWIPERIVVLDEIPHTATGKISKKDLRATYSD</sequence>
<accession>A0A1C7D9N4</accession>
<comment type="similarity">
    <text evidence="1">Belongs to the ATP-dependent AMP-binding enzyme family.</text>
</comment>
<reference evidence="10 11" key="1">
    <citation type="submission" date="2016-07" db="EMBL/GenBank/DDBJ databases">
        <title>Complete genome sequence of Altererythrobacter namhicola JCM 16345T, containing esterase-encoding genes.</title>
        <authorList>
            <person name="Cheng H."/>
            <person name="Wu Y.-H."/>
            <person name="Jian S.-L."/>
            <person name="Huo Y.-Y."/>
            <person name="Wang C.-S."/>
            <person name="Xu X.-W."/>
        </authorList>
    </citation>
    <scope>NUCLEOTIDE SEQUENCE [LARGE SCALE GENOMIC DNA]</scope>
    <source>
        <strain evidence="10 11">JCM 16345</strain>
    </source>
</reference>
<protein>
    <recommendedName>
        <fullName evidence="7">3-methylmercaptopropionyl-CoA ligase</fullName>
        <ecNumber evidence="6">6.2.1.44</ecNumber>
    </recommendedName>
</protein>
<dbReference type="NCBIfam" id="NF004837">
    <property type="entry name" value="PRK06187.1"/>
    <property type="match status" value="1"/>
</dbReference>
<organism evidence="10 11">
    <name type="scientific">Paraurantiacibacter namhicola</name>
    <dbReference type="NCBI Taxonomy" id="645517"/>
    <lineage>
        <taxon>Bacteria</taxon>
        <taxon>Pseudomonadati</taxon>
        <taxon>Pseudomonadota</taxon>
        <taxon>Alphaproteobacteria</taxon>
        <taxon>Sphingomonadales</taxon>
        <taxon>Erythrobacteraceae</taxon>
        <taxon>Paraurantiacibacter</taxon>
    </lineage>
</organism>
<proteinExistence type="inferred from homology"/>
<dbReference type="OrthoDB" id="7415522at2"/>
<evidence type="ECO:0000256" key="7">
    <source>
        <dbReference type="ARBA" id="ARBA00067668"/>
    </source>
</evidence>
<keyword evidence="3" id="KW-0276">Fatty acid metabolism</keyword>
<evidence type="ECO:0000259" key="8">
    <source>
        <dbReference type="Pfam" id="PF00501"/>
    </source>
</evidence>
<evidence type="ECO:0000313" key="11">
    <source>
        <dbReference type="Proteomes" id="UP000092698"/>
    </source>
</evidence>
<dbReference type="InterPro" id="IPR000873">
    <property type="entry name" value="AMP-dep_synth/lig_dom"/>
</dbReference>
<dbReference type="EC" id="6.2.1.44" evidence="6"/>
<dbReference type="GO" id="GO:0016874">
    <property type="term" value="F:ligase activity"/>
    <property type="evidence" value="ECO:0007669"/>
    <property type="project" value="UniProtKB-KW"/>
</dbReference>
<dbReference type="PROSITE" id="PS00455">
    <property type="entry name" value="AMP_BINDING"/>
    <property type="match status" value="1"/>
</dbReference>
<dbReference type="AlphaFoldDB" id="A0A1C7D9N4"/>
<dbReference type="GO" id="GO:0006631">
    <property type="term" value="P:fatty acid metabolic process"/>
    <property type="evidence" value="ECO:0007669"/>
    <property type="project" value="UniProtKB-KW"/>
</dbReference>
<dbReference type="InterPro" id="IPR042099">
    <property type="entry name" value="ANL_N_sf"/>
</dbReference>